<evidence type="ECO:0000313" key="2">
    <source>
        <dbReference type="Proteomes" id="UP001597322"/>
    </source>
</evidence>
<protein>
    <submittedName>
        <fullName evidence="1">Uncharacterized protein</fullName>
    </submittedName>
</protein>
<proteinExistence type="predicted"/>
<accession>A0ABW4M0T6</accession>
<reference evidence="2" key="1">
    <citation type="journal article" date="2019" name="Int. J. Syst. Evol. Microbiol.">
        <title>The Global Catalogue of Microorganisms (GCM) 10K type strain sequencing project: providing services to taxonomists for standard genome sequencing and annotation.</title>
        <authorList>
            <consortium name="The Broad Institute Genomics Platform"/>
            <consortium name="The Broad Institute Genome Sequencing Center for Infectious Disease"/>
            <person name="Wu L."/>
            <person name="Ma J."/>
        </authorList>
    </citation>
    <scope>NUCLEOTIDE SEQUENCE [LARGE SCALE GENOMIC DNA]</scope>
    <source>
        <strain evidence="2">CG52</strain>
    </source>
</reference>
<dbReference type="Proteomes" id="UP001597322">
    <property type="component" value="Unassembled WGS sequence"/>
</dbReference>
<sequence length="82" mass="9553">MIWEVGRIRASDAETEATSRLSWRAKIQTMLPWLKAVVGAYTKRVMRGMAALREEGHAPDGDGDGDGEEWWDRYFDTMYWNR</sequence>
<organism evidence="1 2">
    <name type="scientific">Rhizobium helianthi</name>
    <dbReference type="NCBI Taxonomy" id="1132695"/>
    <lineage>
        <taxon>Bacteria</taxon>
        <taxon>Pseudomonadati</taxon>
        <taxon>Pseudomonadota</taxon>
        <taxon>Alphaproteobacteria</taxon>
        <taxon>Hyphomicrobiales</taxon>
        <taxon>Rhizobiaceae</taxon>
        <taxon>Rhizobium/Agrobacterium group</taxon>
        <taxon>Rhizobium</taxon>
    </lineage>
</organism>
<gene>
    <name evidence="1" type="ORF">ACFSE1_06320</name>
</gene>
<comment type="caution">
    <text evidence="1">The sequence shown here is derived from an EMBL/GenBank/DDBJ whole genome shotgun (WGS) entry which is preliminary data.</text>
</comment>
<evidence type="ECO:0000313" key="1">
    <source>
        <dbReference type="EMBL" id="MFD1745070.1"/>
    </source>
</evidence>
<name>A0ABW4M0T6_9HYPH</name>
<dbReference type="RefSeq" id="WP_377398042.1">
    <property type="nucleotide sequence ID" value="NZ_JBHUEQ010000008.1"/>
</dbReference>
<dbReference type="EMBL" id="JBHUEQ010000008">
    <property type="protein sequence ID" value="MFD1745070.1"/>
    <property type="molecule type" value="Genomic_DNA"/>
</dbReference>
<keyword evidence="2" id="KW-1185">Reference proteome</keyword>